<comment type="similarity">
    <text evidence="2">Belongs to the resistance-nodulation-cell division (RND) (TC 2.A.6) family. MmpL subfamily.</text>
</comment>
<keyword evidence="4 7" id="KW-0812">Transmembrane</keyword>
<evidence type="ECO:0000256" key="5">
    <source>
        <dbReference type="ARBA" id="ARBA00022989"/>
    </source>
</evidence>
<evidence type="ECO:0000313" key="9">
    <source>
        <dbReference type="EMBL" id="MDP9867574.1"/>
    </source>
</evidence>
<dbReference type="Proteomes" id="UP001230426">
    <property type="component" value="Unassembled WGS sequence"/>
</dbReference>
<feature type="transmembrane region" description="Helical" evidence="7">
    <location>
        <begin position="222"/>
        <end position="241"/>
    </location>
</feature>
<dbReference type="Gene3D" id="1.20.1640.10">
    <property type="entry name" value="Multidrug efflux transporter AcrB transmembrane domain"/>
    <property type="match status" value="2"/>
</dbReference>
<gene>
    <name evidence="9" type="ORF">J2S55_006840</name>
</gene>
<proteinExistence type="inferred from homology"/>
<feature type="domain" description="SSD" evidence="8">
    <location>
        <begin position="188"/>
        <end position="320"/>
    </location>
</feature>
<feature type="transmembrane region" description="Helical" evidence="7">
    <location>
        <begin position="509"/>
        <end position="528"/>
    </location>
</feature>
<name>A0ABT9RFS5_9ACTN</name>
<comment type="subcellular location">
    <subcellularLocation>
        <location evidence="1">Cell membrane</location>
        <topology evidence="1">Multi-pass membrane protein</topology>
    </subcellularLocation>
</comment>
<feature type="transmembrane region" description="Helical" evidence="7">
    <location>
        <begin position="297"/>
        <end position="321"/>
    </location>
</feature>
<evidence type="ECO:0000256" key="4">
    <source>
        <dbReference type="ARBA" id="ARBA00022692"/>
    </source>
</evidence>
<dbReference type="PANTHER" id="PTHR33406:SF11">
    <property type="entry name" value="MEMBRANE PROTEIN SCO6666-RELATED"/>
    <property type="match status" value="1"/>
</dbReference>
<dbReference type="PROSITE" id="PS50156">
    <property type="entry name" value="SSD"/>
    <property type="match status" value="2"/>
</dbReference>
<sequence length="720" mass="74183">MASVLYRLGRSSFRRRGRVLAVWLILLALLGGAAAAFMGPTTDNFTMPGTESQRALDSLRRQFPQAGGTTGTIVIAASEGRKLDAPAVAPVVREAAGVPGVIAAMDPFQVGAVSPDGRYALVQVQFATAADDVTDAQRAAYERVGSSVRGLRVEHGGEIMKAEVEIGSTEALGVLVAAVVLVITFGSLVAAGMTLLNALIGVAAGMAGLFALSGVVELTATAPILALMLGLAVGIDYSLFITSRYRQYLAEGMEAEEAAGRATGTAGSAVVFAGATVVIALAGLAVVGIPFLSVMGLAAAGTIAVAVLVALTLLPAFLGFAGTRVLPRGQRGGRASGPGREGFGFRWGRTVTRLRVPVLLAGVLGLGALALPVQDMRLALPDAGTASSGSAAREAYDLIGEGFGPGFNGRLIAVVSGDDAQATGAAAKQAAQLIQGTPGVLAVSPPQANQQGTTVLLTVIPKAGPTDAATEEAVRSIRERVAGVQGADIALSGVTAIGIDVSAKLAGAMPVYLLLVVGLSILLLMLVFRSLLVPFKAALGFLLTIGATFGITVAIFQQGHLADLLGIDVPGPLVSFLPILLIGILFGLAMDYEVFLVSRMREDFVHGDTAQQATVNGMGHNARVVTAAALIMTAVFGGFVFMHDPIIKSMGFALAVGVLIDAFVVRMALVPAVMSLLGREAWWLPRALERALPDLDIEGEKLHRELAAQRREDHRGTVKV</sequence>
<evidence type="ECO:0000313" key="10">
    <source>
        <dbReference type="Proteomes" id="UP001230426"/>
    </source>
</evidence>
<organism evidence="9 10">
    <name type="scientific">Streptosporangium brasiliense</name>
    <dbReference type="NCBI Taxonomy" id="47480"/>
    <lineage>
        <taxon>Bacteria</taxon>
        <taxon>Bacillati</taxon>
        <taxon>Actinomycetota</taxon>
        <taxon>Actinomycetes</taxon>
        <taxon>Streptosporangiales</taxon>
        <taxon>Streptosporangiaceae</taxon>
        <taxon>Streptosporangium</taxon>
    </lineage>
</organism>
<dbReference type="InterPro" id="IPR000731">
    <property type="entry name" value="SSD"/>
</dbReference>
<evidence type="ECO:0000256" key="6">
    <source>
        <dbReference type="ARBA" id="ARBA00023136"/>
    </source>
</evidence>
<evidence type="ECO:0000256" key="1">
    <source>
        <dbReference type="ARBA" id="ARBA00004651"/>
    </source>
</evidence>
<dbReference type="EMBL" id="JAUSRB010000002">
    <property type="protein sequence ID" value="MDP9867574.1"/>
    <property type="molecule type" value="Genomic_DNA"/>
</dbReference>
<keyword evidence="6 7" id="KW-0472">Membrane</keyword>
<accession>A0ABT9RFS5</accession>
<dbReference type="Pfam" id="PF03176">
    <property type="entry name" value="MMPL"/>
    <property type="match status" value="2"/>
</dbReference>
<dbReference type="SUPFAM" id="SSF82866">
    <property type="entry name" value="Multidrug efflux transporter AcrB transmembrane domain"/>
    <property type="match status" value="2"/>
</dbReference>
<feature type="transmembrane region" description="Helical" evidence="7">
    <location>
        <begin position="649"/>
        <end position="669"/>
    </location>
</feature>
<dbReference type="RefSeq" id="WP_306869333.1">
    <property type="nucleotide sequence ID" value="NZ_JAUSRB010000002.1"/>
</dbReference>
<feature type="transmembrane region" description="Helical" evidence="7">
    <location>
        <begin position="535"/>
        <end position="556"/>
    </location>
</feature>
<dbReference type="InterPro" id="IPR050545">
    <property type="entry name" value="Mycobact_MmpL"/>
</dbReference>
<reference evidence="9 10" key="1">
    <citation type="submission" date="2023-07" db="EMBL/GenBank/DDBJ databases">
        <title>Sequencing the genomes of 1000 actinobacteria strains.</title>
        <authorList>
            <person name="Klenk H.-P."/>
        </authorList>
    </citation>
    <scope>NUCLEOTIDE SEQUENCE [LARGE SCALE GENOMIC DNA]</scope>
    <source>
        <strain evidence="9 10">DSM 44109</strain>
    </source>
</reference>
<evidence type="ECO:0000256" key="2">
    <source>
        <dbReference type="ARBA" id="ARBA00010157"/>
    </source>
</evidence>
<evidence type="ECO:0000256" key="3">
    <source>
        <dbReference type="ARBA" id="ARBA00022475"/>
    </source>
</evidence>
<feature type="transmembrane region" description="Helical" evidence="7">
    <location>
        <begin position="198"/>
        <end position="216"/>
    </location>
</feature>
<feature type="transmembrane region" description="Helical" evidence="7">
    <location>
        <begin position="624"/>
        <end position="643"/>
    </location>
</feature>
<evidence type="ECO:0000259" key="8">
    <source>
        <dbReference type="PROSITE" id="PS50156"/>
    </source>
</evidence>
<feature type="transmembrane region" description="Helical" evidence="7">
    <location>
        <begin position="171"/>
        <end position="191"/>
    </location>
</feature>
<keyword evidence="10" id="KW-1185">Reference proteome</keyword>
<dbReference type="InterPro" id="IPR004869">
    <property type="entry name" value="MMPL_dom"/>
</dbReference>
<keyword evidence="5 7" id="KW-1133">Transmembrane helix</keyword>
<comment type="caution">
    <text evidence="9">The sequence shown here is derived from an EMBL/GenBank/DDBJ whole genome shotgun (WGS) entry which is preliminary data.</text>
</comment>
<protein>
    <submittedName>
        <fullName evidence="9">RND superfamily putative drug exporter</fullName>
    </submittedName>
</protein>
<keyword evidence="3" id="KW-1003">Cell membrane</keyword>
<feature type="transmembrane region" description="Helical" evidence="7">
    <location>
        <begin position="262"/>
        <end position="291"/>
    </location>
</feature>
<evidence type="ECO:0000256" key="7">
    <source>
        <dbReference type="SAM" id="Phobius"/>
    </source>
</evidence>
<feature type="transmembrane region" description="Helical" evidence="7">
    <location>
        <begin position="354"/>
        <end position="373"/>
    </location>
</feature>
<feature type="transmembrane region" description="Helical" evidence="7">
    <location>
        <begin position="576"/>
        <end position="597"/>
    </location>
</feature>
<feature type="domain" description="SSD" evidence="8">
    <location>
        <begin position="511"/>
        <end position="676"/>
    </location>
</feature>
<dbReference type="PANTHER" id="PTHR33406">
    <property type="entry name" value="MEMBRANE PROTEIN MJ1562-RELATED"/>
    <property type="match status" value="1"/>
</dbReference>